<comment type="caution">
    <text evidence="2">The sequence shown here is derived from an EMBL/GenBank/DDBJ whole genome shotgun (WGS) entry which is preliminary data.</text>
</comment>
<name>A0A9P4MUJ1_9PLEO</name>
<protein>
    <submittedName>
        <fullName evidence="2">Uncharacterized protein</fullName>
    </submittedName>
</protein>
<organism evidence="2 3">
    <name type="scientific">Delitschia confertaspora ATCC 74209</name>
    <dbReference type="NCBI Taxonomy" id="1513339"/>
    <lineage>
        <taxon>Eukaryota</taxon>
        <taxon>Fungi</taxon>
        <taxon>Dikarya</taxon>
        <taxon>Ascomycota</taxon>
        <taxon>Pezizomycotina</taxon>
        <taxon>Dothideomycetes</taxon>
        <taxon>Pleosporomycetidae</taxon>
        <taxon>Pleosporales</taxon>
        <taxon>Delitschiaceae</taxon>
        <taxon>Delitschia</taxon>
    </lineage>
</organism>
<feature type="region of interest" description="Disordered" evidence="1">
    <location>
        <begin position="409"/>
        <end position="447"/>
    </location>
</feature>
<feature type="compositionally biased region" description="Polar residues" evidence="1">
    <location>
        <begin position="547"/>
        <end position="557"/>
    </location>
</feature>
<reference evidence="2" key="1">
    <citation type="journal article" date="2020" name="Stud. Mycol.">
        <title>101 Dothideomycetes genomes: a test case for predicting lifestyles and emergence of pathogens.</title>
        <authorList>
            <person name="Haridas S."/>
            <person name="Albert R."/>
            <person name="Binder M."/>
            <person name="Bloem J."/>
            <person name="Labutti K."/>
            <person name="Salamov A."/>
            <person name="Andreopoulos B."/>
            <person name="Baker S."/>
            <person name="Barry K."/>
            <person name="Bills G."/>
            <person name="Bluhm B."/>
            <person name="Cannon C."/>
            <person name="Castanera R."/>
            <person name="Culley D."/>
            <person name="Daum C."/>
            <person name="Ezra D."/>
            <person name="Gonzalez J."/>
            <person name="Henrissat B."/>
            <person name="Kuo A."/>
            <person name="Liang C."/>
            <person name="Lipzen A."/>
            <person name="Lutzoni F."/>
            <person name="Magnuson J."/>
            <person name="Mondo S."/>
            <person name="Nolan M."/>
            <person name="Ohm R."/>
            <person name="Pangilinan J."/>
            <person name="Park H.-J."/>
            <person name="Ramirez L."/>
            <person name="Alfaro M."/>
            <person name="Sun H."/>
            <person name="Tritt A."/>
            <person name="Yoshinaga Y."/>
            <person name="Zwiers L.-H."/>
            <person name="Turgeon B."/>
            <person name="Goodwin S."/>
            <person name="Spatafora J."/>
            <person name="Crous P."/>
            <person name="Grigoriev I."/>
        </authorList>
    </citation>
    <scope>NUCLEOTIDE SEQUENCE</scope>
    <source>
        <strain evidence="2">ATCC 74209</strain>
    </source>
</reference>
<dbReference type="OrthoDB" id="3903267at2759"/>
<gene>
    <name evidence="2" type="ORF">GQ43DRAFT_246763</name>
</gene>
<feature type="region of interest" description="Disordered" evidence="1">
    <location>
        <begin position="323"/>
        <end position="364"/>
    </location>
</feature>
<feature type="region of interest" description="Disordered" evidence="1">
    <location>
        <begin position="1"/>
        <end position="171"/>
    </location>
</feature>
<feature type="compositionally biased region" description="Basic residues" evidence="1">
    <location>
        <begin position="151"/>
        <end position="171"/>
    </location>
</feature>
<evidence type="ECO:0000313" key="3">
    <source>
        <dbReference type="Proteomes" id="UP000799536"/>
    </source>
</evidence>
<evidence type="ECO:0000256" key="1">
    <source>
        <dbReference type="SAM" id="MobiDB-lite"/>
    </source>
</evidence>
<sequence>MTDSDGDYVDEKIKQESDSDYDPDASPKKTNGGPKRKSKAHAIPSRKRVASRTPSPGPSRPAKTPSLKKPTNCQPSLAKSPPFSKSSRGAGRLDDPFFTTGDTPGRLPPTYPTPWDDGDPAWEDTPHGGNSQPIIDIGEHESGSSWAATNGRRKTRRPVRKLAQPRKARMPRPKLMKWTDDDWKLAMLCLVHVCGEMNNHLPFEETARMINPNCSGSALQQALLKLKQKFKDEDKYCPDTLTMSWSKNKAATSRGHSAVAPTHGVGASNRATPGRSVAYPAGSIREKLRQEIEGNLENYTEEEMIAGAAVVGMSVRSGLVTAPHPAQHQRPENYADAASGPAPEPAGFQIHEDSPRHHAQAGINGDGFVRAGQQHVTHQYSRQDSPENTTFQQRTNTLHLKVETEHVASVGGLSSSPTFATEHFDDTESQQSAAQASKGKVSLGGEQKNLGSWRSSLMAAANGYNSLTMMQQTGVANAFQLSQLNGSQRTSAFGNAVNQCPGAENHTGCINPMETFCVDADLLGSSQSRRDGGCFSGNHMRQDRNVHNSTGGTSSNGDPFIDVTNGMGCANGRGAIEFIRTNGAEATDLSDPKTTNGTDITVHDADQDASLHHHLPFRMNHLSQRDLADATSETTNTGQINMANSGQIGTSSRMNGDLIGTPLDAFVSPISSRAGAQASEDENADSTANMYGSPRRRGGHCESQMLKFTAMARARQVAALRNENSVRTFGNDLDIAVAPANPFNTELYRGRRMLTTYENGYPMPPRPAGHNPSNQTYGSHSNHPYYQEFGTTPLNLANCLPSLFNTPVDARPDTGACIAEESDEKYETPPNGSHGPRSTVISVPRDNTNNNSMHSSRTDSNGFIANGSNGNDFTPNGPHSDGMSSNSMNNVITRDGISSYGLGNNTMANNRFSNGFSGRVSNELASPMSHIGVSNTGNDNMDEVSDTNSFGIGNHGFTANGLNNGRRLHNDLFAPLTNSTIKSLTPGFPGAIGNDLTARGMDTFGAPDDENPAPADFQIHVDNTATEDHSDTSTYINGTVHEHNIIEHHFNRINSLAPHVATDFALDNLGNPHDAQANAGAADHDAVAELFGLSDGDGGLNTNPLLNPWDEDKENDNNGPLF</sequence>
<feature type="region of interest" description="Disordered" evidence="1">
    <location>
        <begin position="533"/>
        <end position="559"/>
    </location>
</feature>
<feature type="region of interest" description="Disordered" evidence="1">
    <location>
        <begin position="822"/>
        <end position="890"/>
    </location>
</feature>
<feature type="compositionally biased region" description="Polar residues" evidence="1">
    <location>
        <begin position="69"/>
        <end position="87"/>
    </location>
</feature>
<dbReference type="Proteomes" id="UP000799536">
    <property type="component" value="Unassembled WGS sequence"/>
</dbReference>
<feature type="region of interest" description="Disordered" evidence="1">
    <location>
        <begin position="256"/>
        <end position="276"/>
    </location>
</feature>
<evidence type="ECO:0000313" key="2">
    <source>
        <dbReference type="EMBL" id="KAF2203721.1"/>
    </source>
</evidence>
<feature type="compositionally biased region" description="Polar residues" evidence="1">
    <location>
        <begin position="839"/>
        <end position="874"/>
    </location>
</feature>
<accession>A0A9P4MUJ1</accession>
<dbReference type="AlphaFoldDB" id="A0A9P4MUJ1"/>
<feature type="compositionally biased region" description="Basic residues" evidence="1">
    <location>
        <begin position="34"/>
        <end position="50"/>
    </location>
</feature>
<dbReference type="EMBL" id="ML993895">
    <property type="protein sequence ID" value="KAF2203721.1"/>
    <property type="molecule type" value="Genomic_DNA"/>
</dbReference>
<feature type="region of interest" description="Disordered" evidence="1">
    <location>
        <begin position="928"/>
        <end position="947"/>
    </location>
</feature>
<keyword evidence="3" id="KW-1185">Reference proteome</keyword>
<feature type="region of interest" description="Disordered" evidence="1">
    <location>
        <begin position="1097"/>
        <end position="1122"/>
    </location>
</feature>
<feature type="region of interest" description="Disordered" evidence="1">
    <location>
        <begin position="672"/>
        <end position="700"/>
    </location>
</feature>
<proteinExistence type="predicted"/>